<protein>
    <recommendedName>
        <fullName evidence="3">DnaT DNA-binding domain-containing protein</fullName>
    </recommendedName>
</protein>
<name>A0A1T4W6H7_9GAMM</name>
<organism evidence="1 2">
    <name type="scientific">Thiothrix eikelboomii</name>
    <dbReference type="NCBI Taxonomy" id="92487"/>
    <lineage>
        <taxon>Bacteria</taxon>
        <taxon>Pseudomonadati</taxon>
        <taxon>Pseudomonadota</taxon>
        <taxon>Gammaproteobacteria</taxon>
        <taxon>Thiotrichales</taxon>
        <taxon>Thiotrichaceae</taxon>
        <taxon>Thiothrix</taxon>
    </lineage>
</organism>
<keyword evidence="2" id="KW-1185">Reference proteome</keyword>
<evidence type="ECO:0000313" key="2">
    <source>
        <dbReference type="Proteomes" id="UP000190460"/>
    </source>
</evidence>
<dbReference type="Gene3D" id="1.10.8.1180">
    <property type="match status" value="1"/>
</dbReference>
<sequence>MRGYTAPTLPEEESIIWGDDTGRVLPGIQYQLFGLLRRSMDRQTGIAGDYSSISYGGLYERLYQANAQGVAGTGDAWGKTRDQRVAYIRQQLRQLEKTGLIKRLARGKKLVVEFSIFIQVRDQYFSVQNVSSGFAPVTFSGFAPPKDINEINNLEEKNADFSGVCSGADSGVCSTSPEVSRSYIHTDRGNPRFPLSVEWRPSPSFADLARLSMLDIQGEHQSIYGETLAEFLLFWTGAEAMERYPLRLQRTQSEWERGLLAQLHSAKANPKARQTTPVTPSRPFRIATKQDALRARNKQVFDNWIPPELREGANA</sequence>
<dbReference type="AlphaFoldDB" id="A0A1T4W6H7"/>
<evidence type="ECO:0000313" key="1">
    <source>
        <dbReference type="EMBL" id="SKA72321.1"/>
    </source>
</evidence>
<accession>A0A1T4W6H7</accession>
<dbReference type="Proteomes" id="UP000190460">
    <property type="component" value="Unassembled WGS sequence"/>
</dbReference>
<dbReference type="STRING" id="92487.SAMN02745130_01032"/>
<evidence type="ECO:0008006" key="3">
    <source>
        <dbReference type="Google" id="ProtNLM"/>
    </source>
</evidence>
<dbReference type="RefSeq" id="WP_078921516.1">
    <property type="nucleotide sequence ID" value="NZ_FUYB01000003.1"/>
</dbReference>
<dbReference type="EMBL" id="FUYB01000003">
    <property type="protein sequence ID" value="SKA72321.1"/>
    <property type="molecule type" value="Genomic_DNA"/>
</dbReference>
<reference evidence="1 2" key="1">
    <citation type="submission" date="2017-02" db="EMBL/GenBank/DDBJ databases">
        <authorList>
            <person name="Peterson S.W."/>
        </authorList>
    </citation>
    <scope>NUCLEOTIDE SEQUENCE [LARGE SCALE GENOMIC DNA]</scope>
    <source>
        <strain evidence="1 2">ATCC 49788</strain>
    </source>
</reference>
<proteinExistence type="predicted"/>
<gene>
    <name evidence="1" type="ORF">SAMN02745130_01032</name>
</gene>